<feature type="transmembrane region" description="Helical" evidence="10">
    <location>
        <begin position="168"/>
        <end position="189"/>
    </location>
</feature>
<keyword evidence="7 10" id="KW-1133">Transmembrane helix</keyword>
<dbReference type="GO" id="GO:0006886">
    <property type="term" value="P:intracellular protein transport"/>
    <property type="evidence" value="ECO:0007669"/>
    <property type="project" value="InterPro"/>
</dbReference>
<evidence type="ECO:0000256" key="10">
    <source>
        <dbReference type="SAM" id="Phobius"/>
    </source>
</evidence>
<keyword evidence="4" id="KW-1003">Cell membrane</keyword>
<dbReference type="NCBIfam" id="TIGR00966">
    <property type="entry name" value="transloc_SecF"/>
    <property type="match status" value="1"/>
</dbReference>
<evidence type="ECO:0000256" key="2">
    <source>
        <dbReference type="ARBA" id="ARBA00015792"/>
    </source>
</evidence>
<name>X1LVS3_9ZZZZ</name>
<dbReference type="GO" id="GO:0015450">
    <property type="term" value="F:protein-transporting ATPase activity"/>
    <property type="evidence" value="ECO:0007669"/>
    <property type="project" value="InterPro"/>
</dbReference>
<reference evidence="12" key="1">
    <citation type="journal article" date="2014" name="Front. Microbiol.">
        <title>High frequency of phylogenetically diverse reductive dehalogenase-homologous genes in deep subseafloor sedimentary metagenomes.</title>
        <authorList>
            <person name="Kawai M."/>
            <person name="Futagami T."/>
            <person name="Toyoda A."/>
            <person name="Takaki Y."/>
            <person name="Nishi S."/>
            <person name="Hori S."/>
            <person name="Arai W."/>
            <person name="Tsubouchi T."/>
            <person name="Morono Y."/>
            <person name="Uchiyama I."/>
            <person name="Ito T."/>
            <person name="Fujiyama A."/>
            <person name="Inagaki F."/>
            <person name="Takami H."/>
        </authorList>
    </citation>
    <scope>NUCLEOTIDE SEQUENCE</scope>
    <source>
        <strain evidence="12">Expedition CK06-06</strain>
    </source>
</reference>
<keyword evidence="8" id="KW-0811">Translocation</keyword>
<comment type="caution">
    <text evidence="12">The sequence shown here is derived from an EMBL/GenBank/DDBJ whole genome shotgun (WGS) entry which is preliminary data.</text>
</comment>
<keyword evidence="5 10" id="KW-0812">Transmembrane</keyword>
<evidence type="ECO:0000313" key="12">
    <source>
        <dbReference type="EMBL" id="GAI23178.1"/>
    </source>
</evidence>
<comment type="subcellular location">
    <subcellularLocation>
        <location evidence="1">Cell membrane</location>
        <topology evidence="1">Multi-pass membrane protein</topology>
    </subcellularLocation>
</comment>
<accession>X1LVS3</accession>
<feature type="transmembrane region" description="Helical" evidence="10">
    <location>
        <begin position="108"/>
        <end position="127"/>
    </location>
</feature>
<gene>
    <name evidence="12" type="ORF">S06H3_25662</name>
</gene>
<keyword evidence="6" id="KW-0653">Protein transport</keyword>
<dbReference type="InterPro" id="IPR005665">
    <property type="entry name" value="SecF_bac"/>
</dbReference>
<dbReference type="Gene3D" id="1.20.1640.10">
    <property type="entry name" value="Multidrug efflux transporter AcrB transmembrane domain"/>
    <property type="match status" value="1"/>
</dbReference>
<dbReference type="PANTHER" id="PTHR30081:SF8">
    <property type="entry name" value="PROTEIN TRANSLOCASE SUBUNIT SECF"/>
    <property type="match status" value="1"/>
</dbReference>
<dbReference type="EMBL" id="BARV01014788">
    <property type="protein sequence ID" value="GAI23178.1"/>
    <property type="molecule type" value="Genomic_DNA"/>
</dbReference>
<dbReference type="GO" id="GO:0005886">
    <property type="term" value="C:plasma membrane"/>
    <property type="evidence" value="ECO:0007669"/>
    <property type="project" value="UniProtKB-SubCell"/>
</dbReference>
<dbReference type="InterPro" id="IPR022813">
    <property type="entry name" value="SecD/SecF_arch_bac"/>
</dbReference>
<keyword evidence="3" id="KW-0813">Transport</keyword>
<feature type="non-terminal residue" evidence="12">
    <location>
        <position position="1"/>
    </location>
</feature>
<dbReference type="Pfam" id="PF02355">
    <property type="entry name" value="SecD_SecF_C"/>
    <property type="match status" value="1"/>
</dbReference>
<dbReference type="SUPFAM" id="SSF82866">
    <property type="entry name" value="Multidrug efflux transporter AcrB transmembrane domain"/>
    <property type="match status" value="1"/>
</dbReference>
<sequence>RSANCGHNLPGCFKLQPGIDFTGGTSMTLHFTPQVEQSQLRQEFINLGHPEAVIQGTGGDFFIRIKEISAQERETMTEGLETSLGSEITVRDYNTVSPSIATETARNAGIAVIIAAVAMLFYIAWAFRRMPKPFRWGTCAIIALVHNVLIVVGIFSILGRVANVEVDAMFITGVLTVVGYSINNTVVVFDRIRENTSKGISHDFAVTVNCSLMETLALNSISRR</sequence>
<evidence type="ECO:0000256" key="4">
    <source>
        <dbReference type="ARBA" id="ARBA00022475"/>
    </source>
</evidence>
<evidence type="ECO:0000259" key="11">
    <source>
        <dbReference type="Pfam" id="PF02355"/>
    </source>
</evidence>
<evidence type="ECO:0000256" key="7">
    <source>
        <dbReference type="ARBA" id="ARBA00022989"/>
    </source>
</evidence>
<dbReference type="InterPro" id="IPR022645">
    <property type="entry name" value="SecD/SecF_bac"/>
</dbReference>
<dbReference type="Pfam" id="PF07549">
    <property type="entry name" value="Sec_GG"/>
    <property type="match status" value="1"/>
</dbReference>
<organism evidence="12">
    <name type="scientific">marine sediment metagenome</name>
    <dbReference type="NCBI Taxonomy" id="412755"/>
    <lineage>
        <taxon>unclassified sequences</taxon>
        <taxon>metagenomes</taxon>
        <taxon>ecological metagenomes</taxon>
    </lineage>
</organism>
<feature type="transmembrane region" description="Helical" evidence="10">
    <location>
        <begin position="139"/>
        <end position="162"/>
    </location>
</feature>
<evidence type="ECO:0000256" key="9">
    <source>
        <dbReference type="ARBA" id="ARBA00023136"/>
    </source>
</evidence>
<dbReference type="PRINTS" id="PR01755">
    <property type="entry name" value="SECFTRNLCASE"/>
</dbReference>
<evidence type="ECO:0000256" key="1">
    <source>
        <dbReference type="ARBA" id="ARBA00004651"/>
    </source>
</evidence>
<keyword evidence="9 10" id="KW-0472">Membrane</keyword>
<evidence type="ECO:0000256" key="6">
    <source>
        <dbReference type="ARBA" id="ARBA00022927"/>
    </source>
</evidence>
<dbReference type="AlphaFoldDB" id="X1LVS3"/>
<evidence type="ECO:0000256" key="8">
    <source>
        <dbReference type="ARBA" id="ARBA00023010"/>
    </source>
</evidence>
<dbReference type="InterPro" id="IPR022646">
    <property type="entry name" value="SecD/SecF_CS"/>
</dbReference>
<proteinExistence type="predicted"/>
<evidence type="ECO:0000256" key="5">
    <source>
        <dbReference type="ARBA" id="ARBA00022692"/>
    </source>
</evidence>
<dbReference type="PANTHER" id="PTHR30081">
    <property type="entry name" value="PROTEIN-EXPORT MEMBRANE PROTEIN SEC"/>
    <property type="match status" value="1"/>
</dbReference>
<dbReference type="InterPro" id="IPR048634">
    <property type="entry name" value="SecD_SecF_C"/>
</dbReference>
<protein>
    <recommendedName>
        <fullName evidence="2">Protein translocase subunit SecF</fullName>
    </recommendedName>
</protein>
<feature type="domain" description="Protein export membrane protein SecD/SecF C-terminal" evidence="11">
    <location>
        <begin position="82"/>
        <end position="217"/>
    </location>
</feature>
<evidence type="ECO:0000256" key="3">
    <source>
        <dbReference type="ARBA" id="ARBA00022448"/>
    </source>
</evidence>